<feature type="signal peptide" evidence="1">
    <location>
        <begin position="1"/>
        <end position="29"/>
    </location>
</feature>
<gene>
    <name evidence="2" type="ORF">ENJ85_02795</name>
</gene>
<name>A0A7C5WV98_9DEIN</name>
<dbReference type="EMBL" id="DRNZ01000178">
    <property type="protein sequence ID" value="HHO58079.1"/>
    <property type="molecule type" value="Genomic_DNA"/>
</dbReference>
<keyword evidence="1" id="KW-0732">Signal</keyword>
<accession>A0A7C5WV98</accession>
<proteinExistence type="predicted"/>
<dbReference type="Proteomes" id="UP000886105">
    <property type="component" value="Unassembled WGS sequence"/>
</dbReference>
<feature type="chain" id="PRO_5027572766" evidence="1">
    <location>
        <begin position="30"/>
        <end position="496"/>
    </location>
</feature>
<dbReference type="PANTHER" id="PTHR39198">
    <property type="entry name" value="HYPOTHETICAL MEMBRANE PROTEIN, CONSERVED"/>
    <property type="match status" value="1"/>
</dbReference>
<evidence type="ECO:0000256" key="1">
    <source>
        <dbReference type="SAM" id="SignalP"/>
    </source>
</evidence>
<organism evidence="2">
    <name type="scientific">Oceanithermus profundus</name>
    <dbReference type="NCBI Taxonomy" id="187137"/>
    <lineage>
        <taxon>Bacteria</taxon>
        <taxon>Thermotogati</taxon>
        <taxon>Deinococcota</taxon>
        <taxon>Deinococci</taxon>
        <taxon>Thermales</taxon>
        <taxon>Thermaceae</taxon>
        <taxon>Oceanithermus</taxon>
    </lineage>
</organism>
<protein>
    <submittedName>
        <fullName evidence="2">Uncharacterized protein</fullName>
    </submittedName>
</protein>
<dbReference type="AlphaFoldDB" id="A0A7C5WV98"/>
<comment type="caution">
    <text evidence="2">The sequence shown here is derived from an EMBL/GenBank/DDBJ whole genome shotgun (WGS) entry which is preliminary data.</text>
</comment>
<dbReference type="PANTHER" id="PTHR39198:SF1">
    <property type="entry name" value="ALPHA-GALACTOSIDASE NEW3 DOMAIN-CONTAINING PROTEIN"/>
    <property type="match status" value="1"/>
</dbReference>
<evidence type="ECO:0000313" key="2">
    <source>
        <dbReference type="EMBL" id="HHO58079.1"/>
    </source>
</evidence>
<feature type="non-terminal residue" evidence="2">
    <location>
        <position position="496"/>
    </location>
</feature>
<sequence length="496" mass="50048">MHRRLRFGKGWPAALLLAALLLAACSQPAGTGSAPGFSLSLATDRLEAPAGGSATVGLSVAVSGGFNGTVALSLQRQDGGAAPPTIDLTPTQVQAPGGPYTLTLSVDPQTAPGTYPLRITGTASGVTRSANLTLTVTESAGLSLSLEPNVLTVEQGQSASATLHVAPPEGFDGTLALSLSDASGNPASGFTLDPASVTVNGAPTDAALTFRVDPAQPPGGYPLILHATGGGESAQVGLDLSVTGYALALASHELYAPQGGSATVGLAVNAYGVSGDATLTLETQSGDPLPDGLTLQEASLAVPGGPYTLTLSVDAAVPTGSYALRLRADLDGNQQIADFTLTVQPPPEFTATVSPSDPTIEVGSSDTLYLELRFSQDFNDTLQLTLESADGSAAPAAFTIDPTSLGMAASAGDTNYVSVTLYVANSAEAGSYDLRLRAASSQTPAYAAFTLTVPTPPDFTVELSPYSQTVVKGGSTTYQLDVFPHNGYGGTVDLSL</sequence>
<reference evidence="2" key="1">
    <citation type="journal article" date="2020" name="mSystems">
        <title>Genome- and Community-Level Interaction Insights into Carbon Utilization and Element Cycling Functions of Hydrothermarchaeota in Hydrothermal Sediment.</title>
        <authorList>
            <person name="Zhou Z."/>
            <person name="Liu Y."/>
            <person name="Xu W."/>
            <person name="Pan J."/>
            <person name="Luo Z.H."/>
            <person name="Li M."/>
        </authorList>
    </citation>
    <scope>NUCLEOTIDE SEQUENCE [LARGE SCALE GENOMIC DNA]</scope>
    <source>
        <strain evidence="2">HyVt-523</strain>
    </source>
</reference>
<dbReference type="PROSITE" id="PS51257">
    <property type="entry name" value="PROKAR_LIPOPROTEIN"/>
    <property type="match status" value="1"/>
</dbReference>